<evidence type="ECO:0000259" key="6">
    <source>
        <dbReference type="Pfam" id="PF00441"/>
    </source>
</evidence>
<dbReference type="EMBL" id="NPBV01000018">
    <property type="protein sequence ID" value="PAD21005.1"/>
    <property type="molecule type" value="Genomic_DNA"/>
</dbReference>
<evidence type="ECO:0000313" key="10">
    <source>
        <dbReference type="Proteomes" id="UP000216013"/>
    </source>
</evidence>
<gene>
    <name evidence="9" type="ORF">CHH64_10625</name>
</gene>
<evidence type="ECO:0000313" key="9">
    <source>
        <dbReference type="EMBL" id="PAD21005.1"/>
    </source>
</evidence>
<dbReference type="InterPro" id="IPR009100">
    <property type="entry name" value="AcylCoA_DH/oxidase_NM_dom_sf"/>
</dbReference>
<dbReference type="Gene3D" id="2.40.110.10">
    <property type="entry name" value="Butyryl-CoA Dehydrogenase, subunit A, domain 2"/>
    <property type="match status" value="1"/>
</dbReference>
<evidence type="ECO:0000259" key="8">
    <source>
        <dbReference type="Pfam" id="PF02771"/>
    </source>
</evidence>
<keyword evidence="3 5" id="KW-0285">Flavoprotein</keyword>
<dbReference type="InterPro" id="IPR009075">
    <property type="entry name" value="AcylCo_DH/oxidase_C"/>
</dbReference>
<evidence type="ECO:0000256" key="1">
    <source>
        <dbReference type="ARBA" id="ARBA00001974"/>
    </source>
</evidence>
<dbReference type="SUPFAM" id="SSF56645">
    <property type="entry name" value="Acyl-CoA dehydrogenase NM domain-like"/>
    <property type="match status" value="1"/>
</dbReference>
<dbReference type="InterPro" id="IPR037069">
    <property type="entry name" value="AcylCoA_DH/ox_N_sf"/>
</dbReference>
<evidence type="ECO:0008006" key="11">
    <source>
        <dbReference type="Google" id="ProtNLM"/>
    </source>
</evidence>
<dbReference type="Pfam" id="PF02770">
    <property type="entry name" value="Acyl-CoA_dh_M"/>
    <property type="match status" value="1"/>
</dbReference>
<accession>A0A268AA57</accession>
<dbReference type="SUPFAM" id="SSF47203">
    <property type="entry name" value="Acyl-CoA dehydrogenase C-terminal domain-like"/>
    <property type="match status" value="1"/>
</dbReference>
<dbReference type="Gene3D" id="1.10.540.10">
    <property type="entry name" value="Acyl-CoA dehydrogenase/oxidase, N-terminal domain"/>
    <property type="match status" value="1"/>
</dbReference>
<dbReference type="PANTHER" id="PTHR43884">
    <property type="entry name" value="ACYL-COA DEHYDROGENASE"/>
    <property type="match status" value="1"/>
</dbReference>
<feature type="domain" description="Acyl-CoA dehydrogenase/oxidase N-terminal" evidence="8">
    <location>
        <begin position="20"/>
        <end position="124"/>
    </location>
</feature>
<evidence type="ECO:0000256" key="2">
    <source>
        <dbReference type="ARBA" id="ARBA00009347"/>
    </source>
</evidence>
<protein>
    <recommendedName>
        <fullName evidence="11">Acyl-CoA dehydrogenase</fullName>
    </recommendedName>
</protein>
<dbReference type="Pfam" id="PF02771">
    <property type="entry name" value="Acyl-CoA_dh_N"/>
    <property type="match status" value="1"/>
</dbReference>
<name>A0A268AA57_9BACI</name>
<dbReference type="PIRSF" id="PIRSF016578">
    <property type="entry name" value="HsaA"/>
    <property type="match status" value="1"/>
</dbReference>
<sequence>MGSKRCNIMTNKIETKLESIHSLIDDVVYQTIAPSADMLDREKVFPKANLQALAAKGLNGILLPEHLGGLHSGYKAFSIVAEKIAAHCPSTGLVYTMHVEAADAIYRFGTEEQHDKWLKPVQEGRFGTTSTSERTSGGRYWINTSRAKHTSDGYELNLEKSFTTSSGFADFYIVQTGSPHADTSDDLSYFIIEGTNPGLSFGNWDALGVRGNHSSSLTLNNVQVTKENLLGSEGAGRTIVETSIAYLLGLGSVWTGLAGGIIDTVTDYAKRNHHRDVDKSLGDYQVIRSLLAKAVIHHKGLTAWLNQLRAEIDHELHNESGKLSSSTQQDLLSFKIQASDTVNKIAQIAMDITGGYGYKIGKLERFYRDARAGIVMGPSNNLAREILAKQLIGISDDLWKETS</sequence>
<dbReference type="AlphaFoldDB" id="A0A268AA57"/>
<evidence type="ECO:0000256" key="3">
    <source>
        <dbReference type="ARBA" id="ARBA00022630"/>
    </source>
</evidence>
<evidence type="ECO:0000259" key="7">
    <source>
        <dbReference type="Pfam" id="PF02770"/>
    </source>
</evidence>
<dbReference type="Gene3D" id="1.20.140.10">
    <property type="entry name" value="Butyryl-CoA Dehydrogenase, subunit A, domain 3"/>
    <property type="match status" value="1"/>
</dbReference>
<evidence type="ECO:0000256" key="4">
    <source>
        <dbReference type="ARBA" id="ARBA00022827"/>
    </source>
</evidence>
<comment type="caution">
    <text evidence="9">The sequence shown here is derived from an EMBL/GenBank/DDBJ whole genome shotgun (WGS) entry which is preliminary data.</text>
</comment>
<comment type="similarity">
    <text evidence="2 5">Belongs to the acyl-CoA dehydrogenase family.</text>
</comment>
<feature type="domain" description="Acyl-CoA oxidase/dehydrogenase middle" evidence="7">
    <location>
        <begin position="131"/>
        <end position="222"/>
    </location>
</feature>
<proteinExistence type="inferred from homology"/>
<reference evidence="9 10" key="1">
    <citation type="submission" date="2017-07" db="EMBL/GenBank/DDBJ databases">
        <title>Isolation and whole genome analysis of endospore-forming bacteria from heroin.</title>
        <authorList>
            <person name="Kalinowski J."/>
            <person name="Ahrens B."/>
            <person name="Al-Dilaimi A."/>
            <person name="Winkler A."/>
            <person name="Wibberg D."/>
            <person name="Schleenbecker U."/>
            <person name="Ruckert C."/>
            <person name="Wolfel R."/>
            <person name="Grass G."/>
        </authorList>
    </citation>
    <scope>NUCLEOTIDE SEQUENCE [LARGE SCALE GENOMIC DNA]</scope>
    <source>
        <strain evidence="9 10">7528</strain>
    </source>
</reference>
<comment type="cofactor">
    <cofactor evidence="1 5">
        <name>FAD</name>
        <dbReference type="ChEBI" id="CHEBI:57692"/>
    </cofactor>
</comment>
<dbReference type="Pfam" id="PF00441">
    <property type="entry name" value="Acyl-CoA_dh_1"/>
    <property type="match status" value="1"/>
</dbReference>
<organism evidence="9 10">
    <name type="scientific">Terribacillus saccharophilus</name>
    <dbReference type="NCBI Taxonomy" id="361277"/>
    <lineage>
        <taxon>Bacteria</taxon>
        <taxon>Bacillati</taxon>
        <taxon>Bacillota</taxon>
        <taxon>Bacilli</taxon>
        <taxon>Bacillales</taxon>
        <taxon>Bacillaceae</taxon>
        <taxon>Terribacillus</taxon>
    </lineage>
</organism>
<dbReference type="PANTHER" id="PTHR43884:SF12">
    <property type="entry name" value="ISOVALERYL-COA DEHYDROGENASE, MITOCHONDRIAL-RELATED"/>
    <property type="match status" value="1"/>
</dbReference>
<feature type="domain" description="Acyl-CoA dehydrogenase/oxidase C-terminal" evidence="6">
    <location>
        <begin position="250"/>
        <end position="391"/>
    </location>
</feature>
<dbReference type="InterPro" id="IPR046373">
    <property type="entry name" value="Acyl-CoA_Oxase/DH_mid-dom_sf"/>
</dbReference>
<keyword evidence="4 5" id="KW-0274">FAD</keyword>
<keyword evidence="5" id="KW-0560">Oxidoreductase</keyword>
<dbReference type="Proteomes" id="UP000216013">
    <property type="component" value="Unassembled WGS sequence"/>
</dbReference>
<evidence type="ECO:0000256" key="5">
    <source>
        <dbReference type="RuleBase" id="RU362125"/>
    </source>
</evidence>
<dbReference type="InterPro" id="IPR006091">
    <property type="entry name" value="Acyl-CoA_Oxase/DH_mid-dom"/>
</dbReference>
<dbReference type="InterPro" id="IPR013786">
    <property type="entry name" value="AcylCoA_DH/ox_N"/>
</dbReference>
<dbReference type="InterPro" id="IPR036250">
    <property type="entry name" value="AcylCo_DH-like_C"/>
</dbReference>
<dbReference type="GO" id="GO:0050660">
    <property type="term" value="F:flavin adenine dinucleotide binding"/>
    <property type="evidence" value="ECO:0007669"/>
    <property type="project" value="InterPro"/>
</dbReference>
<dbReference type="GO" id="GO:0003995">
    <property type="term" value="F:acyl-CoA dehydrogenase activity"/>
    <property type="evidence" value="ECO:0007669"/>
    <property type="project" value="TreeGrafter"/>
</dbReference>